<dbReference type="GO" id="GO:0005829">
    <property type="term" value="C:cytosol"/>
    <property type="evidence" value="ECO:0007669"/>
    <property type="project" value="TreeGrafter"/>
</dbReference>
<reference evidence="4 5" key="1">
    <citation type="submission" date="2014-09" db="EMBL/GenBank/DDBJ databases">
        <authorList>
            <person name="Ellenberger Sabrina"/>
        </authorList>
    </citation>
    <scope>NUCLEOTIDE SEQUENCE [LARGE SCALE GENOMIC DNA]</scope>
    <source>
        <strain evidence="4 5">CBS 412.66</strain>
    </source>
</reference>
<sequence length="449" mass="48180">MPSIKINVRPSTGQIFQVEVDSENTTVQNLKQLIGEAMGNIDGSTLKLVFSGRILKNEDLVNECKITAGSTVHVVRSGGNKAAIATTAATSSSPLSSSARQTSDPIPQIPPTPSPSTLAGLSSASPFGEIPNMDPEVMRQMMDSPFMQNLMGNTELGHVISDPAFLRQSMEMMRNPELMREMQRNNDRALSNIEAIPGGFNHLRRMYNTFQSPMESAMNPNSSSDEANNQRLARALNVESLPENSLNTQALPNPWAAPADNQSSSASNINPNNNTAAAANPFAALGGSGVGGTGNPLAALLGGAGGSMFPFGGEAQQQQQQQQQQTTQQQQTPFWADPNFIQASIRLQQAMMAGQQAQNNNTTNNTANTNQQQNLLQQMMMGFPAGGFGGFSDSQSQQTQQQSEPLEVRFRDQLAQLEEMGFSEKPSNVRALLATGGDVQAAIEYLLSM</sequence>
<proteinExistence type="predicted"/>
<dbReference type="InterPro" id="IPR029071">
    <property type="entry name" value="Ubiquitin-like_domsf"/>
</dbReference>
<dbReference type="PROSITE" id="PS50053">
    <property type="entry name" value="UBIQUITIN_2"/>
    <property type="match status" value="1"/>
</dbReference>
<feature type="compositionally biased region" description="Low complexity" evidence="1">
    <location>
        <begin position="88"/>
        <end position="106"/>
    </location>
</feature>
<dbReference type="SUPFAM" id="SSF46934">
    <property type="entry name" value="UBA-like"/>
    <property type="match status" value="1"/>
</dbReference>
<keyword evidence="5" id="KW-1185">Reference proteome</keyword>
<dbReference type="InterPro" id="IPR009060">
    <property type="entry name" value="UBA-like_sf"/>
</dbReference>
<organism evidence="4 5">
    <name type="scientific">Parasitella parasitica</name>
    <dbReference type="NCBI Taxonomy" id="35722"/>
    <lineage>
        <taxon>Eukaryota</taxon>
        <taxon>Fungi</taxon>
        <taxon>Fungi incertae sedis</taxon>
        <taxon>Mucoromycota</taxon>
        <taxon>Mucoromycotina</taxon>
        <taxon>Mucoromycetes</taxon>
        <taxon>Mucorales</taxon>
        <taxon>Mucorineae</taxon>
        <taxon>Mucoraceae</taxon>
        <taxon>Parasitella</taxon>
    </lineage>
</organism>
<dbReference type="Gene3D" id="1.10.260.100">
    <property type="match status" value="1"/>
</dbReference>
<dbReference type="SMART" id="SM00165">
    <property type="entry name" value="UBA"/>
    <property type="match status" value="1"/>
</dbReference>
<dbReference type="Gene3D" id="1.10.8.10">
    <property type="entry name" value="DNA helicase RuvA subunit, C-terminal domain"/>
    <property type="match status" value="1"/>
</dbReference>
<dbReference type="Pfam" id="PF00240">
    <property type="entry name" value="ubiquitin"/>
    <property type="match status" value="1"/>
</dbReference>
<dbReference type="Proteomes" id="UP000054107">
    <property type="component" value="Unassembled WGS sequence"/>
</dbReference>
<feature type="domain" description="UBA" evidence="2">
    <location>
        <begin position="405"/>
        <end position="449"/>
    </location>
</feature>
<dbReference type="InterPro" id="IPR006636">
    <property type="entry name" value="STI1_HS-bd"/>
</dbReference>
<protein>
    <recommendedName>
        <fullName evidence="6">Ubiquilin</fullName>
    </recommendedName>
</protein>
<dbReference type="InterPro" id="IPR015496">
    <property type="entry name" value="Ubiquilin"/>
</dbReference>
<dbReference type="GO" id="GO:0006511">
    <property type="term" value="P:ubiquitin-dependent protein catabolic process"/>
    <property type="evidence" value="ECO:0007669"/>
    <property type="project" value="TreeGrafter"/>
</dbReference>
<dbReference type="STRING" id="35722.A0A0B7N249"/>
<dbReference type="SUPFAM" id="SSF54236">
    <property type="entry name" value="Ubiquitin-like"/>
    <property type="match status" value="1"/>
</dbReference>
<dbReference type="Pfam" id="PF23195">
    <property type="entry name" value="UBQLN1"/>
    <property type="match status" value="1"/>
</dbReference>
<dbReference type="InterPro" id="IPR000626">
    <property type="entry name" value="Ubiquitin-like_dom"/>
</dbReference>
<dbReference type="OrthoDB" id="267397at2759"/>
<dbReference type="SMART" id="SM00213">
    <property type="entry name" value="UBQ"/>
    <property type="match status" value="1"/>
</dbReference>
<dbReference type="InterPro" id="IPR015940">
    <property type="entry name" value="UBA"/>
</dbReference>
<feature type="region of interest" description="Disordered" evidence="1">
    <location>
        <begin position="88"/>
        <end position="133"/>
    </location>
</feature>
<feature type="domain" description="Ubiquitin-like" evidence="3">
    <location>
        <begin position="4"/>
        <end position="75"/>
    </location>
</feature>
<evidence type="ECO:0008006" key="6">
    <source>
        <dbReference type="Google" id="ProtNLM"/>
    </source>
</evidence>
<evidence type="ECO:0000259" key="3">
    <source>
        <dbReference type="PROSITE" id="PS50053"/>
    </source>
</evidence>
<evidence type="ECO:0000259" key="2">
    <source>
        <dbReference type="PROSITE" id="PS50030"/>
    </source>
</evidence>
<dbReference type="GO" id="GO:0031593">
    <property type="term" value="F:polyubiquitin modification-dependent protein binding"/>
    <property type="evidence" value="ECO:0007669"/>
    <property type="project" value="TreeGrafter"/>
</dbReference>
<dbReference type="FunFam" id="1.10.260.100:FF:000001">
    <property type="entry name" value="Ubiquilin 1"/>
    <property type="match status" value="1"/>
</dbReference>
<dbReference type="PANTHER" id="PTHR10677:SF3">
    <property type="entry name" value="FI07626P-RELATED"/>
    <property type="match status" value="1"/>
</dbReference>
<evidence type="ECO:0000313" key="5">
    <source>
        <dbReference type="Proteomes" id="UP000054107"/>
    </source>
</evidence>
<dbReference type="PROSITE" id="PS50030">
    <property type="entry name" value="UBA"/>
    <property type="match status" value="1"/>
</dbReference>
<feature type="region of interest" description="Disordered" evidence="1">
    <location>
        <begin position="309"/>
        <end position="331"/>
    </location>
</feature>
<dbReference type="Pfam" id="PF00627">
    <property type="entry name" value="UBA"/>
    <property type="match status" value="1"/>
</dbReference>
<dbReference type="EMBL" id="LN721622">
    <property type="protein sequence ID" value="CEP09423.1"/>
    <property type="molecule type" value="Genomic_DNA"/>
</dbReference>
<dbReference type="PANTHER" id="PTHR10677">
    <property type="entry name" value="UBIQUILIN"/>
    <property type="match status" value="1"/>
</dbReference>
<feature type="region of interest" description="Disordered" evidence="1">
    <location>
        <begin position="245"/>
        <end position="272"/>
    </location>
</feature>
<dbReference type="Gene3D" id="3.10.20.90">
    <property type="entry name" value="Phosphatidylinositol 3-kinase Catalytic Subunit, Chain A, domain 1"/>
    <property type="match status" value="1"/>
</dbReference>
<dbReference type="SMART" id="SM00727">
    <property type="entry name" value="STI1"/>
    <property type="match status" value="1"/>
</dbReference>
<accession>A0A0B7N249</accession>
<evidence type="ECO:0000313" key="4">
    <source>
        <dbReference type="EMBL" id="CEP09423.1"/>
    </source>
</evidence>
<feature type="compositionally biased region" description="Low complexity" evidence="1">
    <location>
        <begin position="261"/>
        <end position="272"/>
    </location>
</feature>
<evidence type="ECO:0000256" key="1">
    <source>
        <dbReference type="SAM" id="MobiDB-lite"/>
    </source>
</evidence>
<dbReference type="CDD" id="cd14399">
    <property type="entry name" value="UBA_PLICs"/>
    <property type="match status" value="1"/>
</dbReference>
<gene>
    <name evidence="4" type="primary">PARPA_02917.1 scaffold 5990</name>
</gene>
<name>A0A0B7N249_9FUNG</name>
<dbReference type="AlphaFoldDB" id="A0A0B7N249"/>